<dbReference type="GO" id="GO:0004305">
    <property type="term" value="F:ethanolamine kinase activity"/>
    <property type="evidence" value="ECO:0007669"/>
    <property type="project" value="UniProtKB-EC"/>
</dbReference>
<gene>
    <name evidence="4" type="ORF">AARE701A_LOCUS9810</name>
</gene>
<keyword evidence="5" id="KW-1185">Reference proteome</keyword>
<dbReference type="Gene3D" id="3.30.200.20">
    <property type="entry name" value="Phosphorylase Kinase, domain 1"/>
    <property type="match status" value="1"/>
</dbReference>
<organism evidence="4 5">
    <name type="scientific">Arabidopsis arenosa</name>
    <name type="common">Sand rock-cress</name>
    <name type="synonym">Cardaminopsis arenosa</name>
    <dbReference type="NCBI Taxonomy" id="38785"/>
    <lineage>
        <taxon>Eukaryota</taxon>
        <taxon>Viridiplantae</taxon>
        <taxon>Streptophyta</taxon>
        <taxon>Embryophyta</taxon>
        <taxon>Tracheophyta</taxon>
        <taxon>Spermatophyta</taxon>
        <taxon>Magnoliopsida</taxon>
        <taxon>eudicotyledons</taxon>
        <taxon>Gunneridae</taxon>
        <taxon>Pentapetalae</taxon>
        <taxon>rosids</taxon>
        <taxon>malvids</taxon>
        <taxon>Brassicales</taxon>
        <taxon>Brassicaceae</taxon>
        <taxon>Camelineae</taxon>
        <taxon>Arabidopsis</taxon>
    </lineage>
</organism>
<dbReference type="SUPFAM" id="SSF56112">
    <property type="entry name" value="Protein kinase-like (PK-like)"/>
    <property type="match status" value="1"/>
</dbReference>
<dbReference type="Pfam" id="PF01633">
    <property type="entry name" value="Choline_kinase"/>
    <property type="match status" value="1"/>
</dbReference>
<dbReference type="CDD" id="cd05157">
    <property type="entry name" value="ETNK_euk"/>
    <property type="match status" value="1"/>
</dbReference>
<name>A0A8S2A926_ARAAE</name>
<evidence type="ECO:0000256" key="2">
    <source>
        <dbReference type="ARBA" id="ARBA00038211"/>
    </source>
</evidence>
<evidence type="ECO:0000313" key="4">
    <source>
        <dbReference type="EMBL" id="CAE6013999.1"/>
    </source>
</evidence>
<comment type="similarity">
    <text evidence="2">Belongs to the choline/ethanolamine kinase family.</text>
</comment>
<dbReference type="PANTHER" id="PTHR22603:SF66">
    <property type="entry name" value="ETHANOLAMINE KINASE"/>
    <property type="match status" value="1"/>
</dbReference>
<dbReference type="AlphaFoldDB" id="A0A8S2A926"/>
<dbReference type="PANTHER" id="PTHR22603">
    <property type="entry name" value="CHOLINE/ETHANOALAMINE KINASE"/>
    <property type="match status" value="1"/>
</dbReference>
<reference evidence="4" key="1">
    <citation type="submission" date="2021-01" db="EMBL/GenBank/DDBJ databases">
        <authorList>
            <person name="Bezrukov I."/>
        </authorList>
    </citation>
    <scope>NUCLEOTIDE SEQUENCE</scope>
</reference>
<comment type="pathway">
    <text evidence="1">Phospholipid metabolism; phosphatidylethanolamine biosynthesis; phosphatidylethanolamine from ethanolamine: step 1/3.</text>
</comment>
<evidence type="ECO:0000256" key="1">
    <source>
        <dbReference type="ARBA" id="ARBA00037883"/>
    </source>
</evidence>
<evidence type="ECO:0000313" key="5">
    <source>
        <dbReference type="Proteomes" id="UP000682877"/>
    </source>
</evidence>
<proteinExistence type="inferred from homology"/>
<dbReference type="GO" id="GO:0006646">
    <property type="term" value="P:phosphatidylethanolamine biosynthetic process"/>
    <property type="evidence" value="ECO:0007669"/>
    <property type="project" value="TreeGrafter"/>
</dbReference>
<dbReference type="Gene3D" id="3.90.1200.10">
    <property type="match status" value="1"/>
</dbReference>
<sequence>MEGNKRKQIMSRRNQVKETTLLVVVGDWESSVDGCWKFVLEQNCVAQYVMVGDGITYKALKSLIEQEFQNDVEGVVRRLSYCPPAEMSMFSSGKTPLVTINTDTGVETFFQVRAATKSLNFLVTFEIKAGPEAPGRTANAIAAGQSMIRLDDGTPSLSRQEEHDINSSAIDLNSIYDAEMVAQLDIVEAMAKEAQGLKSSKGKEKLTVVGNFREEDSGSEEWGLYPSREDQELEFNYWNAVVNKECRGLHGGIVLEQGESSTAVRLVTLPESVAEVFETEEDIPAVIHNGYPGVPLPEDECLLAEAAKNIWALANAEDEANDAEQIPYSSFVVDTSLPLPLMIPRIIELCKDLFKNWRDLDDSLFSVERVSGGITNLLLKVSVKEGTDREVSVTVRLYGPNTQYVINREREILAIKYLSAAGFGAKLLGGFGNGMVQSFIYARTLEPSDMREPKIAAEIAKELGKFHKVDIPGSKEPQLWVDIFKFYEKASTLRFEEPDKQKLFETISFEELHKEIIELREFTGLLNAPVVFAHNDLLSGNLMLNDEEEKLYLIDFEYGSYNYRGFDIGNHFNEYAGYDCDYSLYPSKEEQYHFIKHYLHPDKPDEVSIAEVESVFVETDAYKLASHLYWAIWAIIQARMSPIEFEYLGYFFLRYNEYKKQKPLTFSLVTSHLSASM</sequence>
<dbReference type="InterPro" id="IPR011009">
    <property type="entry name" value="Kinase-like_dom_sf"/>
</dbReference>
<dbReference type="Proteomes" id="UP000682877">
    <property type="component" value="Chromosome 4"/>
</dbReference>
<dbReference type="EC" id="2.7.1.82" evidence="3"/>
<accession>A0A8S2A926</accession>
<protein>
    <recommendedName>
        <fullName evidence="3">ethanolamine kinase</fullName>
        <ecNumber evidence="3">2.7.1.82</ecNumber>
    </recommendedName>
</protein>
<dbReference type="GO" id="GO:0005737">
    <property type="term" value="C:cytoplasm"/>
    <property type="evidence" value="ECO:0007669"/>
    <property type="project" value="TreeGrafter"/>
</dbReference>
<dbReference type="EMBL" id="LR999454">
    <property type="protein sequence ID" value="CAE6013999.1"/>
    <property type="molecule type" value="Genomic_DNA"/>
</dbReference>
<evidence type="ECO:0000256" key="3">
    <source>
        <dbReference type="ARBA" id="ARBA00038874"/>
    </source>
</evidence>